<evidence type="ECO:0000313" key="2">
    <source>
        <dbReference type="Proteomes" id="UP000267469"/>
    </source>
</evidence>
<keyword evidence="2" id="KW-1185">Reference proteome</keyword>
<reference evidence="1 2" key="1">
    <citation type="submission" date="2018-10" db="EMBL/GenBank/DDBJ databases">
        <title>Sinomicrobium pectinilyticum sp. nov., a pectinase-producing bacterium isolated from alkaline and saline soil, and emended description of the genus Sinomicrobium.</title>
        <authorList>
            <person name="Cheng B."/>
            <person name="Li C."/>
            <person name="Lai Q."/>
            <person name="Du M."/>
            <person name="Shao Z."/>
            <person name="Xu P."/>
            <person name="Yang C."/>
        </authorList>
    </citation>
    <scope>NUCLEOTIDE SEQUENCE [LARGE SCALE GENOMIC DNA]</scope>
    <source>
        <strain evidence="1 2">5DNS001</strain>
    </source>
</reference>
<proteinExistence type="predicted"/>
<dbReference type="RefSeq" id="WP_123213948.1">
    <property type="nucleotide sequence ID" value="NZ_RJTM01000002.1"/>
</dbReference>
<comment type="caution">
    <text evidence="1">The sequence shown here is derived from an EMBL/GenBank/DDBJ whole genome shotgun (WGS) entry which is preliminary data.</text>
</comment>
<name>A0A3N0F4P6_SINP1</name>
<accession>A0A3N0F4P6</accession>
<dbReference type="Proteomes" id="UP000267469">
    <property type="component" value="Unassembled WGS sequence"/>
</dbReference>
<protein>
    <submittedName>
        <fullName evidence="1">Uncharacterized protein</fullName>
    </submittedName>
</protein>
<evidence type="ECO:0000313" key="1">
    <source>
        <dbReference type="EMBL" id="RNL95035.1"/>
    </source>
</evidence>
<gene>
    <name evidence="1" type="ORF">ED312_00055</name>
</gene>
<dbReference type="EMBL" id="RJTM01000002">
    <property type="protein sequence ID" value="RNL95035.1"/>
    <property type="molecule type" value="Genomic_DNA"/>
</dbReference>
<dbReference type="AlphaFoldDB" id="A0A3N0F4P6"/>
<organism evidence="1 2">
    <name type="scientific">Sinomicrobium pectinilyticum</name>
    <dbReference type="NCBI Taxonomy" id="1084421"/>
    <lineage>
        <taxon>Bacteria</taxon>
        <taxon>Pseudomonadati</taxon>
        <taxon>Bacteroidota</taxon>
        <taxon>Flavobacteriia</taxon>
        <taxon>Flavobacteriales</taxon>
        <taxon>Flavobacteriaceae</taxon>
        <taxon>Sinomicrobium</taxon>
    </lineage>
</organism>
<sequence>MASVKNLKKEINSVLGDIIEAVYVWETATDNNNSKEGNAIIDEAIDVFDDLIEKVNDKSVENRTAHLKSVNEELETKANALIEKVNKLS</sequence>
<dbReference type="OrthoDB" id="1121857at2"/>